<dbReference type="STRING" id="633440.SAMN05421869_101176"/>
<organism evidence="1 2">
    <name type="scientific">Nonomuraea jiangxiensis</name>
    <dbReference type="NCBI Taxonomy" id="633440"/>
    <lineage>
        <taxon>Bacteria</taxon>
        <taxon>Bacillati</taxon>
        <taxon>Actinomycetota</taxon>
        <taxon>Actinomycetes</taxon>
        <taxon>Streptosporangiales</taxon>
        <taxon>Streptosporangiaceae</taxon>
        <taxon>Nonomuraea</taxon>
    </lineage>
</organism>
<evidence type="ECO:0000313" key="1">
    <source>
        <dbReference type="EMBL" id="SDG98304.1"/>
    </source>
</evidence>
<dbReference type="RefSeq" id="WP_090928046.1">
    <property type="nucleotide sequence ID" value="NZ_FNDJ01000001.1"/>
</dbReference>
<reference evidence="1 2" key="1">
    <citation type="submission" date="2016-10" db="EMBL/GenBank/DDBJ databases">
        <authorList>
            <person name="de Groot N.N."/>
        </authorList>
    </citation>
    <scope>NUCLEOTIDE SEQUENCE [LARGE SCALE GENOMIC DNA]</scope>
    <source>
        <strain evidence="1 2">CGMCC 4.6533</strain>
    </source>
</reference>
<evidence type="ECO:0000313" key="2">
    <source>
        <dbReference type="Proteomes" id="UP000199202"/>
    </source>
</evidence>
<name>A0A1G7YPI0_9ACTN</name>
<dbReference type="AlphaFoldDB" id="A0A1G7YPI0"/>
<gene>
    <name evidence="1" type="ORF">SAMN05421869_101176</name>
</gene>
<keyword evidence="2" id="KW-1185">Reference proteome</keyword>
<protein>
    <submittedName>
        <fullName evidence="1">Uncharacterized protein</fullName>
    </submittedName>
</protein>
<sequence length="68" mass="7209">MSCSALACTASTSWPRAITALSHSWVRCSIRALARCTPALASSTTARRRASARRALASPIEMNSSTAR</sequence>
<proteinExistence type="predicted"/>
<dbReference type="EMBL" id="FNDJ01000001">
    <property type="protein sequence ID" value="SDG98304.1"/>
    <property type="molecule type" value="Genomic_DNA"/>
</dbReference>
<accession>A0A1G7YPI0</accession>
<dbReference type="Proteomes" id="UP000199202">
    <property type="component" value="Unassembled WGS sequence"/>
</dbReference>